<evidence type="ECO:0000256" key="6">
    <source>
        <dbReference type="RuleBase" id="RU003894"/>
    </source>
</evidence>
<comment type="similarity">
    <text evidence="6">Belongs to the histone H1/H5 family.</text>
</comment>
<dbReference type="GO" id="GO:0003690">
    <property type="term" value="F:double-stranded DNA binding"/>
    <property type="evidence" value="ECO:0007669"/>
    <property type="project" value="TreeGrafter"/>
</dbReference>
<sequence>MTENSAPVPAPKAKRARAAKKPQDHPKYTDMIVAAIKALNSRGGVSRQAIQKYIGGKYRVSDNANVQVKLALKRLLASGAIKQIKGAGASGSFQMAKADEPKKAAKKAAKAPRKSTPARKAPVARRAAKAAPKPKKAKVGKKKAKSPKRKKPAPPKKSTKSKPAKAKPKAKAKKVASHKAKGRK</sequence>
<evidence type="ECO:0000256" key="7">
    <source>
        <dbReference type="SAM" id="MobiDB-lite"/>
    </source>
</evidence>
<organism evidence="9 10">
    <name type="scientific">Scyliorhinus torazame</name>
    <name type="common">Cloudy catshark</name>
    <name type="synonym">Catulus torazame</name>
    <dbReference type="NCBI Taxonomy" id="75743"/>
    <lineage>
        <taxon>Eukaryota</taxon>
        <taxon>Metazoa</taxon>
        <taxon>Chordata</taxon>
        <taxon>Craniata</taxon>
        <taxon>Vertebrata</taxon>
        <taxon>Chondrichthyes</taxon>
        <taxon>Elasmobranchii</taxon>
        <taxon>Galeomorphii</taxon>
        <taxon>Galeoidea</taxon>
        <taxon>Carcharhiniformes</taxon>
        <taxon>Scyliorhinidae</taxon>
        <taxon>Scyliorhinus</taxon>
    </lineage>
</organism>
<dbReference type="Proteomes" id="UP000288216">
    <property type="component" value="Unassembled WGS sequence"/>
</dbReference>
<dbReference type="AlphaFoldDB" id="A0A401QCG9"/>
<evidence type="ECO:0000256" key="4">
    <source>
        <dbReference type="ARBA" id="ARBA00023125"/>
    </source>
</evidence>
<protein>
    <recommendedName>
        <fullName evidence="8">H15 domain-containing protein</fullName>
    </recommendedName>
</protein>
<feature type="region of interest" description="Disordered" evidence="7">
    <location>
        <begin position="86"/>
        <end position="184"/>
    </location>
</feature>
<dbReference type="GO" id="GO:0030527">
    <property type="term" value="F:structural constituent of chromatin"/>
    <property type="evidence" value="ECO:0007669"/>
    <property type="project" value="InterPro"/>
</dbReference>
<dbReference type="EMBL" id="BFAA01035432">
    <property type="protein sequence ID" value="GCB83032.1"/>
    <property type="molecule type" value="Genomic_DNA"/>
</dbReference>
<keyword evidence="3 6" id="KW-0158">Chromosome</keyword>
<dbReference type="GO" id="GO:0031492">
    <property type="term" value="F:nucleosomal DNA binding"/>
    <property type="evidence" value="ECO:0007669"/>
    <property type="project" value="TreeGrafter"/>
</dbReference>
<dbReference type="Gene3D" id="1.10.10.10">
    <property type="entry name" value="Winged helix-like DNA-binding domain superfamily/Winged helix DNA-binding domain"/>
    <property type="match status" value="1"/>
</dbReference>
<dbReference type="GO" id="GO:0030261">
    <property type="term" value="P:chromosome condensation"/>
    <property type="evidence" value="ECO:0007669"/>
    <property type="project" value="TreeGrafter"/>
</dbReference>
<feature type="domain" description="H15" evidence="8">
    <location>
        <begin position="24"/>
        <end position="97"/>
    </location>
</feature>
<keyword evidence="5 6" id="KW-0539">Nucleus</keyword>
<proteinExistence type="inferred from homology"/>
<evidence type="ECO:0000256" key="5">
    <source>
        <dbReference type="ARBA" id="ARBA00023242"/>
    </source>
</evidence>
<reference evidence="9 10" key="1">
    <citation type="journal article" date="2018" name="Nat. Ecol. Evol.">
        <title>Shark genomes provide insights into elasmobranch evolution and the origin of vertebrates.</title>
        <authorList>
            <person name="Hara Y"/>
            <person name="Yamaguchi K"/>
            <person name="Onimaru K"/>
            <person name="Kadota M"/>
            <person name="Koyanagi M"/>
            <person name="Keeley SD"/>
            <person name="Tatsumi K"/>
            <person name="Tanaka K"/>
            <person name="Motone F"/>
            <person name="Kageyama Y"/>
            <person name="Nozu R"/>
            <person name="Adachi N"/>
            <person name="Nishimura O"/>
            <person name="Nakagawa R"/>
            <person name="Tanegashima C"/>
            <person name="Kiyatake I"/>
            <person name="Matsumoto R"/>
            <person name="Murakumo K"/>
            <person name="Nishida K"/>
            <person name="Terakita A"/>
            <person name="Kuratani S"/>
            <person name="Sato K"/>
            <person name="Hyodo S Kuraku.S."/>
        </authorList>
    </citation>
    <scope>NUCLEOTIDE SEQUENCE [LARGE SCALE GENOMIC DNA]</scope>
</reference>
<keyword evidence="10" id="KW-1185">Reference proteome</keyword>
<evidence type="ECO:0000313" key="9">
    <source>
        <dbReference type="EMBL" id="GCB83032.1"/>
    </source>
</evidence>
<dbReference type="InterPro" id="IPR036388">
    <property type="entry name" value="WH-like_DNA-bd_sf"/>
</dbReference>
<dbReference type="PROSITE" id="PS51504">
    <property type="entry name" value="H15"/>
    <property type="match status" value="1"/>
</dbReference>
<dbReference type="GO" id="GO:0000786">
    <property type="term" value="C:nucleosome"/>
    <property type="evidence" value="ECO:0007669"/>
    <property type="project" value="InterPro"/>
</dbReference>
<dbReference type="GO" id="GO:0006334">
    <property type="term" value="P:nucleosome assembly"/>
    <property type="evidence" value="ECO:0007669"/>
    <property type="project" value="InterPro"/>
</dbReference>
<dbReference type="InterPro" id="IPR005819">
    <property type="entry name" value="H1/H5"/>
</dbReference>
<dbReference type="CDD" id="cd00073">
    <property type="entry name" value="H15"/>
    <property type="match status" value="1"/>
</dbReference>
<dbReference type="PANTHER" id="PTHR11467">
    <property type="entry name" value="HISTONE H1"/>
    <property type="match status" value="1"/>
</dbReference>
<dbReference type="OMA" id="PRYSEMI"/>
<dbReference type="Pfam" id="PF00538">
    <property type="entry name" value="Linker_histone"/>
    <property type="match status" value="1"/>
</dbReference>
<dbReference type="SMART" id="SM00526">
    <property type="entry name" value="H15"/>
    <property type="match status" value="1"/>
</dbReference>
<comment type="caution">
    <text evidence="9">The sequence shown here is derived from an EMBL/GenBank/DDBJ whole genome shotgun (WGS) entry which is preliminary data.</text>
</comment>
<dbReference type="PANTHER" id="PTHR11467:SF182">
    <property type="entry name" value="HISTONE H1.0"/>
    <property type="match status" value="1"/>
</dbReference>
<evidence type="ECO:0000256" key="1">
    <source>
        <dbReference type="ARBA" id="ARBA00004123"/>
    </source>
</evidence>
<feature type="region of interest" description="Disordered" evidence="7">
    <location>
        <begin position="1"/>
        <end position="26"/>
    </location>
</feature>
<dbReference type="FunFam" id="1.10.10.10:FF:000140">
    <property type="entry name" value="Histone H1.0"/>
    <property type="match status" value="1"/>
</dbReference>
<evidence type="ECO:0000256" key="3">
    <source>
        <dbReference type="ARBA" id="ARBA00022454"/>
    </source>
</evidence>
<dbReference type="SUPFAM" id="SSF46785">
    <property type="entry name" value="Winged helix' DNA-binding domain"/>
    <property type="match status" value="1"/>
</dbReference>
<comment type="subcellular location">
    <subcellularLocation>
        <location evidence="2">Chromosome</location>
    </subcellularLocation>
    <subcellularLocation>
        <location evidence="1 6">Nucleus</location>
    </subcellularLocation>
</comment>
<feature type="compositionally biased region" description="Basic residues" evidence="7">
    <location>
        <begin position="104"/>
        <end position="184"/>
    </location>
</feature>
<evidence type="ECO:0000256" key="2">
    <source>
        <dbReference type="ARBA" id="ARBA00004286"/>
    </source>
</evidence>
<dbReference type="GO" id="GO:0045910">
    <property type="term" value="P:negative regulation of DNA recombination"/>
    <property type="evidence" value="ECO:0007669"/>
    <property type="project" value="TreeGrafter"/>
</dbReference>
<gene>
    <name evidence="9" type="ORF">scyTo_0023895</name>
</gene>
<dbReference type="PRINTS" id="PR00624">
    <property type="entry name" value="HISTONEH5"/>
</dbReference>
<name>A0A401QCG9_SCYTO</name>
<accession>A0A401QCG9</accession>
<evidence type="ECO:0000313" key="10">
    <source>
        <dbReference type="Proteomes" id="UP000288216"/>
    </source>
</evidence>
<dbReference type="STRING" id="75743.A0A401QCG9"/>
<dbReference type="InterPro" id="IPR036390">
    <property type="entry name" value="WH_DNA-bd_sf"/>
</dbReference>
<dbReference type="GO" id="GO:0005634">
    <property type="term" value="C:nucleus"/>
    <property type="evidence" value="ECO:0007669"/>
    <property type="project" value="UniProtKB-SubCell"/>
</dbReference>
<evidence type="ECO:0000259" key="8">
    <source>
        <dbReference type="PROSITE" id="PS51504"/>
    </source>
</evidence>
<keyword evidence="4 6" id="KW-0238">DNA-binding</keyword>
<dbReference type="OrthoDB" id="1110759at2759"/>
<dbReference type="InterPro" id="IPR005818">
    <property type="entry name" value="Histone_H1/H5_H15"/>
</dbReference>